<reference evidence="1" key="1">
    <citation type="journal article" date="2020" name="Stud. Mycol.">
        <title>101 Dothideomycetes genomes: a test case for predicting lifestyles and emergence of pathogens.</title>
        <authorList>
            <person name="Haridas S."/>
            <person name="Albert R."/>
            <person name="Binder M."/>
            <person name="Bloem J."/>
            <person name="Labutti K."/>
            <person name="Salamov A."/>
            <person name="Andreopoulos B."/>
            <person name="Baker S."/>
            <person name="Barry K."/>
            <person name="Bills G."/>
            <person name="Bluhm B."/>
            <person name="Cannon C."/>
            <person name="Castanera R."/>
            <person name="Culley D."/>
            <person name="Daum C."/>
            <person name="Ezra D."/>
            <person name="Gonzalez J."/>
            <person name="Henrissat B."/>
            <person name="Kuo A."/>
            <person name="Liang C."/>
            <person name="Lipzen A."/>
            <person name="Lutzoni F."/>
            <person name="Magnuson J."/>
            <person name="Mondo S."/>
            <person name="Nolan M."/>
            <person name="Ohm R."/>
            <person name="Pangilinan J."/>
            <person name="Park H.-J."/>
            <person name="Ramirez L."/>
            <person name="Alfaro M."/>
            <person name="Sun H."/>
            <person name="Tritt A."/>
            <person name="Yoshinaga Y."/>
            <person name="Zwiers L.-H."/>
            <person name="Turgeon B."/>
            <person name="Goodwin S."/>
            <person name="Spatafora J."/>
            <person name="Crous P."/>
            <person name="Grigoriev I."/>
        </authorList>
    </citation>
    <scope>NUCLEOTIDE SEQUENCE</scope>
    <source>
        <strain evidence="1">CBS 121167</strain>
    </source>
</reference>
<dbReference type="RefSeq" id="XP_033396795.1">
    <property type="nucleotide sequence ID" value="XM_033540657.1"/>
</dbReference>
<organism evidence="1 2">
    <name type="scientific">Aplosporella prunicola CBS 121167</name>
    <dbReference type="NCBI Taxonomy" id="1176127"/>
    <lineage>
        <taxon>Eukaryota</taxon>
        <taxon>Fungi</taxon>
        <taxon>Dikarya</taxon>
        <taxon>Ascomycota</taxon>
        <taxon>Pezizomycotina</taxon>
        <taxon>Dothideomycetes</taxon>
        <taxon>Dothideomycetes incertae sedis</taxon>
        <taxon>Botryosphaeriales</taxon>
        <taxon>Aplosporellaceae</taxon>
        <taxon>Aplosporella</taxon>
    </lineage>
</organism>
<gene>
    <name evidence="1" type="ORF">K452DRAFT_288460</name>
</gene>
<evidence type="ECO:0000313" key="1">
    <source>
        <dbReference type="EMBL" id="KAF2141082.1"/>
    </source>
</evidence>
<dbReference type="AlphaFoldDB" id="A0A6A6B9Y2"/>
<dbReference type="Proteomes" id="UP000799438">
    <property type="component" value="Unassembled WGS sequence"/>
</dbReference>
<keyword evidence="2" id="KW-1185">Reference proteome</keyword>
<accession>A0A6A6B9Y2</accession>
<dbReference type="EMBL" id="ML995488">
    <property type="protein sequence ID" value="KAF2141082.1"/>
    <property type="molecule type" value="Genomic_DNA"/>
</dbReference>
<proteinExistence type="predicted"/>
<sequence length="56" mass="6302">MPEHEFGLTLNCRNRNFASLLSFSRIASLRRNSEKASMVGPPIDESCSRIQKVGCF</sequence>
<protein>
    <submittedName>
        <fullName evidence="1">Uncharacterized protein</fullName>
    </submittedName>
</protein>
<dbReference type="GeneID" id="54298153"/>
<name>A0A6A6B9Y2_9PEZI</name>
<evidence type="ECO:0000313" key="2">
    <source>
        <dbReference type="Proteomes" id="UP000799438"/>
    </source>
</evidence>